<accession>A0A1Y5SRX7</accession>
<protein>
    <submittedName>
        <fullName evidence="2">Uncharacterized protein</fullName>
    </submittedName>
</protein>
<dbReference type="RefSeq" id="WP_085878666.1">
    <property type="nucleotide sequence ID" value="NZ_FWFZ01000007.1"/>
</dbReference>
<gene>
    <name evidence="2" type="ORF">ROA7023_01803</name>
</gene>
<reference evidence="2 3" key="1">
    <citation type="submission" date="2017-03" db="EMBL/GenBank/DDBJ databases">
        <authorList>
            <person name="Afonso C.L."/>
            <person name="Miller P.J."/>
            <person name="Scott M.A."/>
            <person name="Spackman E."/>
            <person name="Goraichik I."/>
            <person name="Dimitrov K.M."/>
            <person name="Suarez D.L."/>
            <person name="Swayne D.E."/>
        </authorList>
    </citation>
    <scope>NUCLEOTIDE SEQUENCE [LARGE SCALE GENOMIC DNA]</scope>
    <source>
        <strain evidence="2 3">CECT 7023</strain>
    </source>
</reference>
<organism evidence="2 3">
    <name type="scientific">Roseisalinus antarcticus</name>
    <dbReference type="NCBI Taxonomy" id="254357"/>
    <lineage>
        <taxon>Bacteria</taxon>
        <taxon>Pseudomonadati</taxon>
        <taxon>Pseudomonadota</taxon>
        <taxon>Alphaproteobacteria</taxon>
        <taxon>Rhodobacterales</taxon>
        <taxon>Roseobacteraceae</taxon>
        <taxon>Roseisalinus</taxon>
    </lineage>
</organism>
<dbReference type="AlphaFoldDB" id="A0A1Y5SRX7"/>
<evidence type="ECO:0000313" key="2">
    <source>
        <dbReference type="EMBL" id="SLN43847.1"/>
    </source>
</evidence>
<dbReference type="EMBL" id="FWFZ01000007">
    <property type="protein sequence ID" value="SLN43847.1"/>
    <property type="molecule type" value="Genomic_DNA"/>
</dbReference>
<keyword evidence="3" id="KW-1185">Reference proteome</keyword>
<proteinExistence type="predicted"/>
<evidence type="ECO:0000313" key="3">
    <source>
        <dbReference type="Proteomes" id="UP000193900"/>
    </source>
</evidence>
<dbReference type="Proteomes" id="UP000193900">
    <property type="component" value="Unassembled WGS sequence"/>
</dbReference>
<evidence type="ECO:0000256" key="1">
    <source>
        <dbReference type="SAM" id="MobiDB-lite"/>
    </source>
</evidence>
<feature type="region of interest" description="Disordered" evidence="1">
    <location>
        <begin position="1"/>
        <end position="34"/>
    </location>
</feature>
<feature type="compositionally biased region" description="Low complexity" evidence="1">
    <location>
        <begin position="1"/>
        <end position="27"/>
    </location>
</feature>
<sequence length="431" mass="47436">MVRGLARGSARGRGAAARSGRTATGRGCTERPGDGFAQEITGTLAGEPLSLRVSARFGGAVESIRWRGREFLNIYDHGRQISYAWHLDGWGECLNPTEPGSAWDNFRQSSTTELLEVCSDAPGRLSTRARPAWWLRPGETGFCDRGAETALNDGPLTDQLFEKTVEIGYAGIEGVIAFDATITLMSDHASLQAEMPTGYLTGAFTAHHTYDPQSGRLERPASQPLVPPWTSVHWSGLPPILATEDGQFAMGAYTDAPILGYEMLAYDVPNPFDHTNKWNMILRHEPAPAGTYRHRSFVIVGTLESVQAAMSRLYRLHPTDFDPPEGYVDVADCEQIAGWAWDPKAPDTPMQIEIYDVTDSARRLVHDGPADRLRLDLVPVLDDDGRHGYRIWTYQAIDRAGPRRLSVEVRNSVDGLPNTVLSSGDLTLECQ</sequence>
<dbReference type="OrthoDB" id="9157600at2"/>
<name>A0A1Y5SRX7_9RHOB</name>